<dbReference type="EMBL" id="GBXM01082419">
    <property type="protein sequence ID" value="JAH26158.1"/>
    <property type="molecule type" value="Transcribed_RNA"/>
</dbReference>
<dbReference type="AlphaFoldDB" id="A0A0E9TZ31"/>
<dbReference type="EMBL" id="GBXM01050357">
    <property type="protein sequence ID" value="JAH58220.1"/>
    <property type="molecule type" value="Transcribed_RNA"/>
</dbReference>
<proteinExistence type="predicted"/>
<accession>A0A0E9TZ31</accession>
<evidence type="ECO:0000313" key="1">
    <source>
        <dbReference type="EMBL" id="JAH58220.1"/>
    </source>
</evidence>
<reference evidence="1" key="2">
    <citation type="journal article" date="2015" name="Fish Shellfish Immunol.">
        <title>Early steps in the European eel (Anguilla anguilla)-Vibrio vulnificus interaction in the gills: Role of the RtxA13 toxin.</title>
        <authorList>
            <person name="Callol A."/>
            <person name="Pajuelo D."/>
            <person name="Ebbesson L."/>
            <person name="Teles M."/>
            <person name="MacKenzie S."/>
            <person name="Amaro C."/>
        </authorList>
    </citation>
    <scope>NUCLEOTIDE SEQUENCE</scope>
</reference>
<protein>
    <submittedName>
        <fullName evidence="1">Uncharacterized protein</fullName>
    </submittedName>
</protein>
<name>A0A0E9TZ31_ANGAN</name>
<sequence>MSTWALFELICVLVLYNV</sequence>
<reference evidence="1" key="1">
    <citation type="submission" date="2014-11" db="EMBL/GenBank/DDBJ databases">
        <authorList>
            <person name="Amaro Gonzalez C."/>
        </authorList>
    </citation>
    <scope>NUCLEOTIDE SEQUENCE</scope>
</reference>
<organism evidence="1">
    <name type="scientific">Anguilla anguilla</name>
    <name type="common">European freshwater eel</name>
    <name type="synonym">Muraena anguilla</name>
    <dbReference type="NCBI Taxonomy" id="7936"/>
    <lineage>
        <taxon>Eukaryota</taxon>
        <taxon>Metazoa</taxon>
        <taxon>Chordata</taxon>
        <taxon>Craniata</taxon>
        <taxon>Vertebrata</taxon>
        <taxon>Euteleostomi</taxon>
        <taxon>Actinopterygii</taxon>
        <taxon>Neopterygii</taxon>
        <taxon>Teleostei</taxon>
        <taxon>Anguilliformes</taxon>
        <taxon>Anguillidae</taxon>
        <taxon>Anguilla</taxon>
    </lineage>
</organism>